<evidence type="ECO:0000313" key="3">
    <source>
        <dbReference type="EMBL" id="OTG25623.1"/>
    </source>
</evidence>
<proteinExistence type="predicted"/>
<reference evidence="2 4" key="1">
    <citation type="journal article" date="2017" name="Nature">
        <title>The sunflower genome provides insights into oil metabolism, flowering and Asterid evolution.</title>
        <authorList>
            <person name="Badouin H."/>
            <person name="Gouzy J."/>
            <person name="Grassa C.J."/>
            <person name="Murat F."/>
            <person name="Staton S.E."/>
            <person name="Cottret L."/>
            <person name="Lelandais-Briere C."/>
            <person name="Owens G.L."/>
            <person name="Carrere S."/>
            <person name="Mayjonade B."/>
            <person name="Legrand L."/>
            <person name="Gill N."/>
            <person name="Kane N.C."/>
            <person name="Bowers J.E."/>
            <person name="Hubner S."/>
            <person name="Bellec A."/>
            <person name="Berard A."/>
            <person name="Berges H."/>
            <person name="Blanchet N."/>
            <person name="Boniface M.C."/>
            <person name="Brunel D."/>
            <person name="Catrice O."/>
            <person name="Chaidir N."/>
            <person name="Claudel C."/>
            <person name="Donnadieu C."/>
            <person name="Faraut T."/>
            <person name="Fievet G."/>
            <person name="Helmstetter N."/>
            <person name="King M."/>
            <person name="Knapp S.J."/>
            <person name="Lai Z."/>
            <person name="Le Paslier M.C."/>
            <person name="Lippi Y."/>
            <person name="Lorenzon L."/>
            <person name="Mandel J.R."/>
            <person name="Marage G."/>
            <person name="Marchand G."/>
            <person name="Marquand E."/>
            <person name="Bret-Mestries E."/>
            <person name="Morien E."/>
            <person name="Nambeesan S."/>
            <person name="Nguyen T."/>
            <person name="Pegot-Espagnet P."/>
            <person name="Pouilly N."/>
            <person name="Raftis F."/>
            <person name="Sallet E."/>
            <person name="Schiex T."/>
            <person name="Thomas J."/>
            <person name="Vandecasteele C."/>
            <person name="Vares D."/>
            <person name="Vear F."/>
            <person name="Vautrin S."/>
            <person name="Crespi M."/>
            <person name="Mangin B."/>
            <person name="Burke J.M."/>
            <person name="Salse J."/>
            <person name="Munos S."/>
            <person name="Vincourt P."/>
            <person name="Rieseberg L.H."/>
            <person name="Langlade N.B."/>
        </authorList>
    </citation>
    <scope>NUCLEOTIDE SEQUENCE [LARGE SCALE GENOMIC DNA]</scope>
    <source>
        <strain evidence="4">cv. SF193</strain>
        <tissue evidence="2">Leaves</tissue>
    </source>
</reference>
<keyword evidence="4" id="KW-1185">Reference proteome</keyword>
<dbReference type="PANTHER" id="PTHR33735">
    <property type="entry name" value="EXPRESSED PROTEIN"/>
    <property type="match status" value="1"/>
</dbReference>
<dbReference type="Gramene" id="mRNA:HanXRQr2_Chr04g0159161">
    <property type="protein sequence ID" value="mRNA:HanXRQr2_Chr04g0159161"/>
    <property type="gene ID" value="HanXRQr2_Chr04g0159161"/>
</dbReference>
<dbReference type="InParanoid" id="A0A251URG3"/>
<reference evidence="3" key="2">
    <citation type="submission" date="2017-02" db="EMBL/GenBank/DDBJ databases">
        <title>Sunflower complete genome.</title>
        <authorList>
            <person name="Langlade N."/>
            <person name="Munos S."/>
        </authorList>
    </citation>
    <scope>NUCLEOTIDE SEQUENCE [LARGE SCALE GENOMIC DNA]</scope>
    <source>
        <tissue evidence="3">Leaves</tissue>
    </source>
</reference>
<name>A0A251URG3_HELAN</name>
<evidence type="ECO:0000313" key="2">
    <source>
        <dbReference type="EMBL" id="KAF5809605.1"/>
    </source>
</evidence>
<dbReference type="PANTHER" id="PTHR33735:SF20">
    <property type="entry name" value="PLASTID LIPID-ASSOCIATED PROTEIN_FIBRILLIN CONSERVED DOMAIN-CONTAINING PROTEIN"/>
    <property type="match status" value="1"/>
</dbReference>
<feature type="compositionally biased region" description="Basic and acidic residues" evidence="1">
    <location>
        <begin position="196"/>
        <end position="207"/>
    </location>
</feature>
<feature type="region of interest" description="Disordered" evidence="1">
    <location>
        <begin position="196"/>
        <end position="216"/>
    </location>
</feature>
<sequence length="216" mass="24031">MSITHTFTSQNSVSNLNLPKNLVHRSHIHLPFNPISGFPATKHNVSPLTSAAHRWNLMIVYANVEPAGPPPPPPGSPFGSWKNWVIGVLMTFIIPLVTTKGGRIKLLLQKVDQIVDTAEHISEVVEAVADKVDKVVEELEDVLPEGSELKKTLDFIENVAEKVEKDAQTAGDFIDKVQEMEDKIEDIMEPVLEEAKEVAKKAKEKQMHSHSHSQQQ</sequence>
<dbReference type="OMA" id="VHRSHIH"/>
<dbReference type="SUPFAM" id="SSF58104">
    <property type="entry name" value="Methyl-accepting chemotaxis protein (MCP) signaling domain"/>
    <property type="match status" value="1"/>
</dbReference>
<reference evidence="2" key="3">
    <citation type="submission" date="2020-06" db="EMBL/GenBank/DDBJ databases">
        <title>Helianthus annuus Genome sequencing and assembly Release 2.</title>
        <authorList>
            <person name="Gouzy J."/>
            <person name="Langlade N."/>
            <person name="Munos S."/>
        </authorList>
    </citation>
    <scope>NUCLEOTIDE SEQUENCE</scope>
    <source>
        <tissue evidence="2">Leaves</tissue>
    </source>
</reference>
<dbReference type="EMBL" id="MNCJ02000319">
    <property type="protein sequence ID" value="KAF5809605.1"/>
    <property type="molecule type" value="Genomic_DNA"/>
</dbReference>
<evidence type="ECO:0000256" key="1">
    <source>
        <dbReference type="SAM" id="MobiDB-lite"/>
    </source>
</evidence>
<accession>A0A251URG3</accession>
<evidence type="ECO:0000313" key="4">
    <source>
        <dbReference type="Proteomes" id="UP000215914"/>
    </source>
</evidence>
<dbReference type="OrthoDB" id="1927611at2759"/>
<gene>
    <name evidence="3" type="ORF">HannXRQ_Chr05g0149651</name>
    <name evidence="2" type="ORF">HanXRQr2_Chr04g0159161</name>
</gene>
<dbReference type="AlphaFoldDB" id="A0A251URG3"/>
<organism evidence="3 4">
    <name type="scientific">Helianthus annuus</name>
    <name type="common">Common sunflower</name>
    <dbReference type="NCBI Taxonomy" id="4232"/>
    <lineage>
        <taxon>Eukaryota</taxon>
        <taxon>Viridiplantae</taxon>
        <taxon>Streptophyta</taxon>
        <taxon>Embryophyta</taxon>
        <taxon>Tracheophyta</taxon>
        <taxon>Spermatophyta</taxon>
        <taxon>Magnoliopsida</taxon>
        <taxon>eudicotyledons</taxon>
        <taxon>Gunneridae</taxon>
        <taxon>Pentapetalae</taxon>
        <taxon>asterids</taxon>
        <taxon>campanulids</taxon>
        <taxon>Asterales</taxon>
        <taxon>Asteraceae</taxon>
        <taxon>Asteroideae</taxon>
        <taxon>Heliantheae alliance</taxon>
        <taxon>Heliantheae</taxon>
        <taxon>Helianthus</taxon>
    </lineage>
</organism>
<dbReference type="Proteomes" id="UP000215914">
    <property type="component" value="Chromosome 5"/>
</dbReference>
<dbReference type="EMBL" id="CM007894">
    <property type="protein sequence ID" value="OTG25623.1"/>
    <property type="molecule type" value="Genomic_DNA"/>
</dbReference>
<protein>
    <submittedName>
        <fullName evidence="3">Uncharacterized protein</fullName>
    </submittedName>
</protein>